<dbReference type="InterPro" id="IPR006523">
    <property type="entry name" value="RinA"/>
</dbReference>
<comment type="caution">
    <text evidence="1">The sequence shown here is derived from an EMBL/GenBank/DDBJ whole genome shotgun (WGS) entry which is preliminary data.</text>
</comment>
<evidence type="ECO:0000313" key="2">
    <source>
        <dbReference type="Proteomes" id="UP000286235"/>
    </source>
</evidence>
<dbReference type="EMBL" id="AZRV01000011">
    <property type="protein sequence ID" value="RKO63245.1"/>
    <property type="molecule type" value="Genomic_DNA"/>
</dbReference>
<sequence>MTATKIKTATFKHIEAELYAYPDTKKEIARLREEILHGKANDDENIGGGRSNIPGRPTERVATRLVMSKRLRNLEEVAEAIDRVYERLPEGHQKLVKLRYWGKYRRPTWDDIAGKLFISKRQAMRWRDEIVHLIADQLGWR</sequence>
<gene>
    <name evidence="1" type="ORF">Cdeb_00337</name>
</gene>
<proteinExistence type="predicted"/>
<dbReference type="RefSeq" id="WP_120667191.1">
    <property type="nucleotide sequence ID" value="NZ_AZRV01000011.1"/>
</dbReference>
<keyword evidence="2" id="KW-1185">Reference proteome</keyword>
<name>A0A420VI17_9BACI</name>
<dbReference type="NCBIfam" id="TIGR01636">
    <property type="entry name" value="phage_rinA"/>
    <property type="match status" value="1"/>
</dbReference>
<accession>A0A420VI17</accession>
<reference evidence="1 2" key="1">
    <citation type="submission" date="2013-12" db="EMBL/GenBank/DDBJ databases">
        <title>Genome and proteome characterization of Caldibacillus debilis GB1 derived from a cellulolytic aero-tolerant co-culture.</title>
        <authorList>
            <person name="Wushke S.T."/>
            <person name="Zhang X."/>
            <person name="Fristensky B."/>
            <person name="Wilkins J.A."/>
            <person name="Levin D.B."/>
            <person name="Sparling R."/>
        </authorList>
    </citation>
    <scope>NUCLEOTIDE SEQUENCE [LARGE SCALE GENOMIC DNA]</scope>
    <source>
        <strain evidence="1 2">GB1</strain>
    </source>
</reference>
<dbReference type="Proteomes" id="UP000286235">
    <property type="component" value="Unassembled WGS sequence"/>
</dbReference>
<dbReference type="AlphaFoldDB" id="A0A420VI17"/>
<evidence type="ECO:0000313" key="1">
    <source>
        <dbReference type="EMBL" id="RKO63245.1"/>
    </source>
</evidence>
<protein>
    <submittedName>
        <fullName evidence="1">Phage transcriptional activator, RinA family</fullName>
    </submittedName>
</protein>
<organism evidence="1 2">
    <name type="scientific">Caldibacillus debilis GB1</name>
    <dbReference type="NCBI Taxonomy" id="1339248"/>
    <lineage>
        <taxon>Bacteria</taxon>
        <taxon>Bacillati</taxon>
        <taxon>Bacillota</taxon>
        <taxon>Bacilli</taxon>
        <taxon>Bacillales</taxon>
        <taxon>Bacillaceae</taxon>
        <taxon>Caldibacillus</taxon>
    </lineage>
</organism>